<accession>A0ABR1D331</accession>
<reference evidence="1 2" key="1">
    <citation type="submission" date="2023-08" db="EMBL/GenBank/DDBJ databases">
        <title>A Necator americanus chromosomal reference genome.</title>
        <authorList>
            <person name="Ilik V."/>
            <person name="Petrzelkova K.J."/>
            <person name="Pardy F."/>
            <person name="Fuh T."/>
            <person name="Niatou-Singa F.S."/>
            <person name="Gouil Q."/>
            <person name="Baker L."/>
            <person name="Ritchie M.E."/>
            <person name="Jex A.R."/>
            <person name="Gazzola D."/>
            <person name="Li H."/>
            <person name="Toshio Fujiwara R."/>
            <person name="Zhan B."/>
            <person name="Aroian R.V."/>
            <person name="Pafco B."/>
            <person name="Schwarz E.M."/>
        </authorList>
    </citation>
    <scope>NUCLEOTIDE SEQUENCE [LARGE SCALE GENOMIC DNA]</scope>
    <source>
        <strain evidence="1 2">Aroian</strain>
        <tissue evidence="1">Whole animal</tissue>
    </source>
</reference>
<protein>
    <submittedName>
        <fullName evidence="1">Uncharacterized protein</fullName>
    </submittedName>
</protein>
<name>A0ABR1D331_NECAM</name>
<organism evidence="1 2">
    <name type="scientific">Necator americanus</name>
    <name type="common">Human hookworm</name>
    <dbReference type="NCBI Taxonomy" id="51031"/>
    <lineage>
        <taxon>Eukaryota</taxon>
        <taxon>Metazoa</taxon>
        <taxon>Ecdysozoa</taxon>
        <taxon>Nematoda</taxon>
        <taxon>Chromadorea</taxon>
        <taxon>Rhabditida</taxon>
        <taxon>Rhabditina</taxon>
        <taxon>Rhabditomorpha</taxon>
        <taxon>Strongyloidea</taxon>
        <taxon>Ancylostomatidae</taxon>
        <taxon>Bunostominae</taxon>
        <taxon>Necator</taxon>
    </lineage>
</organism>
<dbReference type="Proteomes" id="UP001303046">
    <property type="component" value="Unassembled WGS sequence"/>
</dbReference>
<keyword evidence="2" id="KW-1185">Reference proteome</keyword>
<evidence type="ECO:0000313" key="1">
    <source>
        <dbReference type="EMBL" id="KAK6744496.1"/>
    </source>
</evidence>
<gene>
    <name evidence="1" type="primary">Necator_chrIII.g12065</name>
    <name evidence="1" type="ORF">RB195_011299</name>
</gene>
<comment type="caution">
    <text evidence="1">The sequence shown here is derived from an EMBL/GenBank/DDBJ whole genome shotgun (WGS) entry which is preliminary data.</text>
</comment>
<dbReference type="EMBL" id="JAVFWL010000003">
    <property type="protein sequence ID" value="KAK6744496.1"/>
    <property type="molecule type" value="Genomic_DNA"/>
</dbReference>
<proteinExistence type="predicted"/>
<evidence type="ECO:0000313" key="2">
    <source>
        <dbReference type="Proteomes" id="UP001303046"/>
    </source>
</evidence>
<sequence length="113" mass="13232">MGMPQCTALRGNRYSLRYQHLAPPSKVAKLNRLRFIAHILKRAADRLVQGVSRNLSDSSWKRPPGPKRKLWAEVVKEDLRTLGMDRQFRRDIKFCRIWNSVEWIDSVQSLAED</sequence>